<accession>A0A0K1RAK4</accession>
<dbReference type="SUPFAM" id="SSF54427">
    <property type="entry name" value="NTF2-like"/>
    <property type="match status" value="1"/>
</dbReference>
<dbReference type="InterPro" id="IPR048469">
    <property type="entry name" value="YchJ-like_M"/>
</dbReference>
<name>A0A0K1RAK4_9CORY</name>
<dbReference type="Gene3D" id="3.10.450.50">
    <property type="match status" value="1"/>
</dbReference>
<proteinExistence type="predicted"/>
<keyword evidence="3" id="KW-1185">Reference proteome</keyword>
<evidence type="ECO:0000259" key="1">
    <source>
        <dbReference type="Pfam" id="PF17775"/>
    </source>
</evidence>
<dbReference type="Proteomes" id="UP000060016">
    <property type="component" value="Chromosome"/>
</dbReference>
<feature type="domain" description="YchJ-like middle NTF2-like" evidence="1">
    <location>
        <begin position="1"/>
        <end position="87"/>
    </location>
</feature>
<organism evidence="2 3">
    <name type="scientific">Corynebacterium riegelii</name>
    <dbReference type="NCBI Taxonomy" id="156976"/>
    <lineage>
        <taxon>Bacteria</taxon>
        <taxon>Bacillati</taxon>
        <taxon>Actinomycetota</taxon>
        <taxon>Actinomycetes</taxon>
        <taxon>Mycobacteriales</taxon>
        <taxon>Corynebacteriaceae</taxon>
        <taxon>Corynebacterium</taxon>
    </lineage>
</organism>
<dbReference type="STRING" id="156976.AK829_03720"/>
<dbReference type="Pfam" id="PF17775">
    <property type="entry name" value="YchJ_M-like"/>
    <property type="match status" value="1"/>
</dbReference>
<sequence>MRSRYSAFVVGDEAYIRSTWAEETLPADLSINPDGEPYTNLEILGTSGGGPFDKDGAVTFAATHASGIQCEYSTFERRAGRWVYVRGLPAPPAGFIPR</sequence>
<dbReference type="EMBL" id="CP012342">
    <property type="protein sequence ID" value="AKV58428.1"/>
    <property type="molecule type" value="Genomic_DNA"/>
</dbReference>
<dbReference type="InterPro" id="IPR032710">
    <property type="entry name" value="NTF2-like_dom_sf"/>
</dbReference>
<dbReference type="AlphaFoldDB" id="A0A0K1RAK4"/>
<gene>
    <name evidence="2" type="ORF">AK829_03720</name>
</gene>
<protein>
    <recommendedName>
        <fullName evidence="1">YchJ-like middle NTF2-like domain-containing protein</fullName>
    </recommendedName>
</protein>
<evidence type="ECO:0000313" key="3">
    <source>
        <dbReference type="Proteomes" id="UP000060016"/>
    </source>
</evidence>
<dbReference type="KEGG" id="crie:AK829_03720"/>
<reference evidence="2 3" key="1">
    <citation type="submission" date="2015-08" db="EMBL/GenBank/DDBJ databases">
        <authorList>
            <person name="Babu N.S."/>
            <person name="Beckwith C.J."/>
            <person name="Beseler K.G."/>
            <person name="Brison A."/>
            <person name="Carone J.V."/>
            <person name="Caskin T.P."/>
            <person name="Diamond M."/>
            <person name="Durham M.E."/>
            <person name="Foxe J.M."/>
            <person name="Go M."/>
            <person name="Henderson B.A."/>
            <person name="Jones I.B."/>
            <person name="McGettigan J.A."/>
            <person name="Micheletti S.J."/>
            <person name="Nasrallah M.E."/>
            <person name="Ortiz D."/>
            <person name="Piller C.R."/>
            <person name="Privatt S.R."/>
            <person name="Schneider S.L."/>
            <person name="Sharp S."/>
            <person name="Smith T.C."/>
            <person name="Stanton J.D."/>
            <person name="Ullery H.E."/>
            <person name="Wilson R.J."/>
            <person name="Serrano M.G."/>
            <person name="Buck G."/>
            <person name="Lee V."/>
            <person name="Wang Y."/>
            <person name="Carvalho R."/>
            <person name="Voegtly L."/>
            <person name="Shi R."/>
            <person name="Duckworth R."/>
            <person name="Johnson A."/>
            <person name="Loviza R."/>
            <person name="Walstead R."/>
            <person name="Shah Z."/>
            <person name="Kiflezghi M."/>
            <person name="Wade K."/>
            <person name="Ball S.L."/>
            <person name="Bradley K.W."/>
            <person name="Asai D.J."/>
            <person name="Bowman C.A."/>
            <person name="Russell D.A."/>
            <person name="Pope W.H."/>
            <person name="Jacobs-Sera D."/>
            <person name="Hendrix R.W."/>
            <person name="Hatfull G.F."/>
        </authorList>
    </citation>
    <scope>NUCLEOTIDE SEQUENCE [LARGE SCALE GENOMIC DNA]</scope>
    <source>
        <strain evidence="2 3">PUDD_83A45</strain>
    </source>
</reference>
<dbReference type="PATRIC" id="fig|156976.3.peg.734"/>
<evidence type="ECO:0000313" key="2">
    <source>
        <dbReference type="EMBL" id="AKV58428.1"/>
    </source>
</evidence>